<dbReference type="GO" id="GO:0046856">
    <property type="term" value="P:phosphatidylinositol dephosphorylation"/>
    <property type="evidence" value="ECO:0007669"/>
    <property type="project" value="InterPro"/>
</dbReference>
<reference evidence="8 9" key="1">
    <citation type="journal article" date="2024" name="BMC Genomics">
        <title>De novo assembly and annotation of Popillia japonica's genome with initial clues to its potential as an invasive pest.</title>
        <authorList>
            <person name="Cucini C."/>
            <person name="Boschi S."/>
            <person name="Funari R."/>
            <person name="Cardaioli E."/>
            <person name="Iannotti N."/>
            <person name="Marturano G."/>
            <person name="Paoli F."/>
            <person name="Bruttini M."/>
            <person name="Carapelli A."/>
            <person name="Frati F."/>
            <person name="Nardi F."/>
        </authorList>
    </citation>
    <scope>NUCLEOTIDE SEQUENCE [LARGE SCALE GENOMIC DNA]</scope>
    <source>
        <strain evidence="8">DMR45628</strain>
    </source>
</reference>
<dbReference type="EMBL" id="JASPKY010000266">
    <property type="protein sequence ID" value="KAK9712239.1"/>
    <property type="molecule type" value="Genomic_DNA"/>
</dbReference>
<dbReference type="AlphaFoldDB" id="A0AAW1K2P6"/>
<dbReference type="GO" id="GO:0004439">
    <property type="term" value="F:phosphatidylinositol-4,5-bisphosphate 5-phosphatase activity"/>
    <property type="evidence" value="ECO:0007669"/>
    <property type="project" value="UniProtKB-EC"/>
</dbReference>
<dbReference type="InterPro" id="IPR046985">
    <property type="entry name" value="IP5"/>
</dbReference>
<dbReference type="GO" id="GO:0098793">
    <property type="term" value="C:presynapse"/>
    <property type="evidence" value="ECO:0007669"/>
    <property type="project" value="GOC"/>
</dbReference>
<evidence type="ECO:0000259" key="7">
    <source>
        <dbReference type="PROSITE" id="PS50275"/>
    </source>
</evidence>
<feature type="region of interest" description="Disordered" evidence="6">
    <location>
        <begin position="962"/>
        <end position="1068"/>
    </location>
</feature>
<evidence type="ECO:0000313" key="8">
    <source>
        <dbReference type="EMBL" id="KAK9712239.1"/>
    </source>
</evidence>
<sequence length="1068" mass="120267">MAMYKGFRVLEKSKPPSPHSILLEYRGKENTLLFESQAVAVLSVQETEAVKKQYTKILDAYGCLGVLQLNAGENTVLYLVMITGCFSVGKIGDTEIFRITQTQFIPLHYQQTEDRIVEVRKLLNSGTFYFSWNTTAVPLDLTLCAQRRQKTLQTDHRFFWNRMLFVHLVHFGVDCNAWLVKAMCGSVEIRTVYIGHRKALAAVISRLSCERAGTRFNVRGTNDEGHVANFVETEQVIFLDNEVSSYLQTRGSVPLFWEQPGVQVGSHKVKLSRGFEASKSAFDRHMRMIKERYGKQVIVNLLGTSLIGSKEGEATLSQEFQRHHEESDHNDIPHIVFDYHQECRGGNQTNLSKLKGKVGQYLDEFNFFHTDGVTVYSFQTGTLRTNCLDCLDRTNCVQTFFGLEALAKQLQVMQLIDKKQTISRFEEVFKQMWINNGNEISKIYAGTGAIQGGSKLMDGARSAARTIQNNLLDNSKQEAIDVLLVGSTLSTELSDRARTLLPYNTLHAPPHVLREMCKRYTEYTTPLQIRVAVGTYNVNGGKHFRSLVFREISLSDWLLDNKPTNHLVDVSHNNDIHSVPVDIYAIGFEEIVDLNAANIVASSSENAKAWMEELQKVLSRDRPDVAVDSVKTGLGGHAGNKGAAAIRIVFHATSLCFVCAHFTAGQSQVNERNEDYAEITRKISFPMGRTLNSHEYLFWCGDFNYRVDMDKEEMKELIRQGDYETILQFDQLKKQQEGGKVFKNFIEGDITFAPTYKYDLFSDDYDTSEKCRQPAWTDRILWKRRPLFPDNAVEENYNPGKLINYGRAELKQSDHRPVVATVDIEIHKIDPERRQNVFYQVIADLGPPDGTIIVHWQDSPQNEDGPVFDDNLMFALLQELAQIGEVILVRFVADTMWVTFRDGQCALSAASKKFVRILDHNLTLSLKTPNWVDQAKEEIGLCSSNTVPLYISSNSDYNCLGIPDVNKGSGRGPPSRPPPPNVKPAAAPKIPRAGIISIPPKSVPELPITPQEETGIYEEINDDVVSCPEPQVPPPPPPRPEPVTQSQITPPPVPARSAPPPPLPARPR</sequence>
<comment type="similarity">
    <text evidence="3">In the central section; belongs to the inositol 1,4,5-trisphosphate 5-phosphatase family.</text>
</comment>
<dbReference type="SMART" id="SM01165">
    <property type="entry name" value="DUF1866"/>
    <property type="match status" value="1"/>
</dbReference>
<feature type="compositionally biased region" description="Pro residues" evidence="6">
    <location>
        <begin position="1049"/>
        <end position="1068"/>
    </location>
</feature>
<accession>A0AAW1K2P6</accession>
<dbReference type="InterPro" id="IPR002013">
    <property type="entry name" value="SAC_dom"/>
</dbReference>
<evidence type="ECO:0000256" key="5">
    <source>
        <dbReference type="ARBA" id="ARBA00022801"/>
    </source>
</evidence>
<dbReference type="InterPro" id="IPR012677">
    <property type="entry name" value="Nucleotide-bd_a/b_plait_sf"/>
</dbReference>
<keyword evidence="9" id="KW-1185">Reference proteome</keyword>
<dbReference type="Pfam" id="PF08952">
    <property type="entry name" value="DUF1866"/>
    <property type="match status" value="1"/>
</dbReference>
<dbReference type="SMART" id="SM00128">
    <property type="entry name" value="IPPc"/>
    <property type="match status" value="1"/>
</dbReference>
<dbReference type="GO" id="GO:0048488">
    <property type="term" value="P:synaptic vesicle endocytosis"/>
    <property type="evidence" value="ECO:0007669"/>
    <property type="project" value="TreeGrafter"/>
</dbReference>
<proteinExistence type="inferred from homology"/>
<gene>
    <name evidence="8" type="ORF">QE152_g25005</name>
</gene>
<dbReference type="Proteomes" id="UP001458880">
    <property type="component" value="Unassembled WGS sequence"/>
</dbReference>
<evidence type="ECO:0000256" key="1">
    <source>
        <dbReference type="ARBA" id="ARBA00001786"/>
    </source>
</evidence>
<evidence type="ECO:0000256" key="2">
    <source>
        <dbReference type="ARBA" id="ARBA00008943"/>
    </source>
</evidence>
<dbReference type="PROSITE" id="PS50275">
    <property type="entry name" value="SAC"/>
    <property type="match status" value="1"/>
</dbReference>
<evidence type="ECO:0000256" key="3">
    <source>
        <dbReference type="ARBA" id="ARBA00009678"/>
    </source>
</evidence>
<comment type="similarity">
    <text evidence="2">Belongs to the synaptojanin family.</text>
</comment>
<dbReference type="EC" id="3.1.3.36" evidence="4"/>
<dbReference type="Pfam" id="PF02383">
    <property type="entry name" value="Syja_N"/>
    <property type="match status" value="1"/>
</dbReference>
<protein>
    <recommendedName>
        <fullName evidence="4">phosphoinositide 5-phosphatase</fullName>
        <ecNumber evidence="4">3.1.3.36</ecNumber>
    </recommendedName>
</protein>
<keyword evidence="5" id="KW-0378">Hydrolase</keyword>
<dbReference type="PANTHER" id="PTHR11200">
    <property type="entry name" value="INOSITOL 5-PHOSPHATASE"/>
    <property type="match status" value="1"/>
</dbReference>
<comment type="caution">
    <text evidence="8">The sequence shown here is derived from an EMBL/GenBank/DDBJ whole genome shotgun (WGS) entry which is preliminary data.</text>
</comment>
<dbReference type="Pfam" id="PF22669">
    <property type="entry name" value="Exo_endo_phos2"/>
    <property type="match status" value="1"/>
</dbReference>
<dbReference type="Gene3D" id="3.30.70.330">
    <property type="match status" value="1"/>
</dbReference>
<comment type="catalytic activity">
    <reaction evidence="1">
        <text>a 1,2-diacyl-sn-glycero-3-phospho-(1D-myo-inositol-4,5-bisphosphate) + H2O = a 1,2-diacyl-sn-glycero-3-phospho-(1D-myo-inositol 4-phosphate) + phosphate</text>
        <dbReference type="Rhea" id="RHEA:22764"/>
        <dbReference type="ChEBI" id="CHEBI:15377"/>
        <dbReference type="ChEBI" id="CHEBI:43474"/>
        <dbReference type="ChEBI" id="CHEBI:58178"/>
        <dbReference type="ChEBI" id="CHEBI:58456"/>
        <dbReference type="EC" id="3.1.3.36"/>
    </reaction>
</comment>
<dbReference type="InterPro" id="IPR000300">
    <property type="entry name" value="IPPc"/>
</dbReference>
<dbReference type="PANTHER" id="PTHR11200:SF257">
    <property type="entry name" value="PHOSPHOINOSITIDE 5-PHOSPHATASE"/>
    <property type="match status" value="1"/>
</dbReference>
<evidence type="ECO:0000313" key="9">
    <source>
        <dbReference type="Proteomes" id="UP001458880"/>
    </source>
</evidence>
<dbReference type="SUPFAM" id="SSF56219">
    <property type="entry name" value="DNase I-like"/>
    <property type="match status" value="1"/>
</dbReference>
<dbReference type="Gene3D" id="3.60.10.10">
    <property type="entry name" value="Endonuclease/exonuclease/phosphatase"/>
    <property type="match status" value="1"/>
</dbReference>
<name>A0AAW1K2P6_POPJA</name>
<dbReference type="InterPro" id="IPR036691">
    <property type="entry name" value="Endo/exonu/phosph_ase_sf"/>
</dbReference>
<evidence type="ECO:0000256" key="4">
    <source>
        <dbReference type="ARBA" id="ARBA00013044"/>
    </source>
</evidence>
<dbReference type="InterPro" id="IPR015047">
    <property type="entry name" value="SYNJ1/2_RRM"/>
</dbReference>
<evidence type="ECO:0000256" key="6">
    <source>
        <dbReference type="SAM" id="MobiDB-lite"/>
    </source>
</evidence>
<feature type="domain" description="SAC" evidence="7">
    <location>
        <begin position="119"/>
        <end position="446"/>
    </location>
</feature>
<organism evidence="8 9">
    <name type="scientific">Popillia japonica</name>
    <name type="common">Japanese beetle</name>
    <dbReference type="NCBI Taxonomy" id="7064"/>
    <lineage>
        <taxon>Eukaryota</taxon>
        <taxon>Metazoa</taxon>
        <taxon>Ecdysozoa</taxon>
        <taxon>Arthropoda</taxon>
        <taxon>Hexapoda</taxon>
        <taxon>Insecta</taxon>
        <taxon>Pterygota</taxon>
        <taxon>Neoptera</taxon>
        <taxon>Endopterygota</taxon>
        <taxon>Coleoptera</taxon>
        <taxon>Polyphaga</taxon>
        <taxon>Scarabaeiformia</taxon>
        <taxon>Scarabaeidae</taxon>
        <taxon>Rutelinae</taxon>
        <taxon>Popillia</taxon>
    </lineage>
</organism>
<feature type="compositionally biased region" description="Pro residues" evidence="6">
    <location>
        <begin position="1030"/>
        <end position="1041"/>
    </location>
</feature>